<protein>
    <recommendedName>
        <fullName evidence="5">C2H2-type domain-containing protein</fullName>
    </recommendedName>
</protein>
<dbReference type="Pfam" id="PF13912">
    <property type="entry name" value="zf-C2H2_6"/>
    <property type="match status" value="1"/>
</dbReference>
<dbReference type="PROSITE" id="PS50157">
    <property type="entry name" value="ZINC_FINGER_C2H2_2"/>
    <property type="match status" value="1"/>
</dbReference>
<dbReference type="Proteomes" id="UP000467840">
    <property type="component" value="Chromosome 10"/>
</dbReference>
<dbReference type="PROSITE" id="PS00061">
    <property type="entry name" value="ADH_SHORT"/>
    <property type="match status" value="1"/>
</dbReference>
<dbReference type="GO" id="GO:0016491">
    <property type="term" value="F:oxidoreductase activity"/>
    <property type="evidence" value="ECO:0007669"/>
    <property type="project" value="UniProtKB-KW"/>
</dbReference>
<comment type="caution">
    <text evidence="6">The sequence shown here is derived from an EMBL/GenBank/DDBJ whole genome shotgun (WGS) entry which is preliminary data.</text>
</comment>
<dbReference type="InterPro" id="IPR013087">
    <property type="entry name" value="Znf_C2H2_type"/>
</dbReference>
<dbReference type="Gene3D" id="3.40.50.720">
    <property type="entry name" value="NAD(P)-binding Rossmann-like Domain"/>
    <property type="match status" value="2"/>
</dbReference>
<keyword evidence="4" id="KW-0863">Zinc-finger</keyword>
<dbReference type="InterPro" id="IPR036291">
    <property type="entry name" value="NAD(P)-bd_dom_sf"/>
</dbReference>
<dbReference type="Pfam" id="PF13561">
    <property type="entry name" value="adh_short_C2"/>
    <property type="match status" value="1"/>
</dbReference>
<evidence type="ECO:0000313" key="6">
    <source>
        <dbReference type="EMBL" id="KAF2318873.1"/>
    </source>
</evidence>
<gene>
    <name evidence="6" type="ORF">GH714_011365</name>
</gene>
<reference evidence="6 7" key="1">
    <citation type="journal article" date="2020" name="Mol. Plant">
        <title>The Chromosome-Based Rubber Tree Genome Provides New Insights into Spurge Genome Evolution and Rubber Biosynthesis.</title>
        <authorList>
            <person name="Liu J."/>
            <person name="Shi C."/>
            <person name="Shi C.C."/>
            <person name="Li W."/>
            <person name="Zhang Q.J."/>
            <person name="Zhang Y."/>
            <person name="Li K."/>
            <person name="Lu H.F."/>
            <person name="Shi C."/>
            <person name="Zhu S.T."/>
            <person name="Xiao Z.Y."/>
            <person name="Nan H."/>
            <person name="Yue Y."/>
            <person name="Zhu X.G."/>
            <person name="Wu Y."/>
            <person name="Hong X.N."/>
            <person name="Fan G.Y."/>
            <person name="Tong Y."/>
            <person name="Zhang D."/>
            <person name="Mao C.L."/>
            <person name="Liu Y.L."/>
            <person name="Hao S.J."/>
            <person name="Liu W.Q."/>
            <person name="Lv M.Q."/>
            <person name="Zhang H.B."/>
            <person name="Liu Y."/>
            <person name="Hu-Tang G.R."/>
            <person name="Wang J.P."/>
            <person name="Wang J.H."/>
            <person name="Sun Y.H."/>
            <person name="Ni S.B."/>
            <person name="Chen W.B."/>
            <person name="Zhang X.C."/>
            <person name="Jiao Y.N."/>
            <person name="Eichler E.E."/>
            <person name="Li G.H."/>
            <person name="Liu X."/>
            <person name="Gao L.Z."/>
        </authorList>
    </citation>
    <scope>NUCLEOTIDE SEQUENCE [LARGE SCALE GENOMIC DNA]</scope>
    <source>
        <strain evidence="7">cv. GT1</strain>
        <tissue evidence="6">Leaf</tissue>
    </source>
</reference>
<accession>A0A6A6N314</accession>
<dbReference type="EMBL" id="JAAGAX010000003">
    <property type="protein sequence ID" value="KAF2318873.1"/>
    <property type="molecule type" value="Genomic_DNA"/>
</dbReference>
<dbReference type="SUPFAM" id="SSF51735">
    <property type="entry name" value="NAD(P)-binding Rossmann-fold domains"/>
    <property type="match status" value="1"/>
</dbReference>
<keyword evidence="2" id="KW-0560">Oxidoreductase</keyword>
<evidence type="ECO:0000259" key="5">
    <source>
        <dbReference type="PROSITE" id="PS50157"/>
    </source>
</evidence>
<dbReference type="PROSITE" id="PS00028">
    <property type="entry name" value="ZINC_FINGER_C2H2_1"/>
    <property type="match status" value="1"/>
</dbReference>
<dbReference type="InterPro" id="IPR036236">
    <property type="entry name" value="Znf_C2H2_sf"/>
</dbReference>
<keyword evidence="4" id="KW-0862">Zinc</keyword>
<evidence type="ECO:0000313" key="7">
    <source>
        <dbReference type="Proteomes" id="UP000467840"/>
    </source>
</evidence>
<dbReference type="InterPro" id="IPR020904">
    <property type="entry name" value="Sc_DH/Rdtase_CS"/>
</dbReference>
<evidence type="ECO:0000256" key="3">
    <source>
        <dbReference type="ARBA" id="ARBA00025714"/>
    </source>
</evidence>
<dbReference type="PANTHER" id="PTHR42898:SF6">
    <property type="entry name" value="NADP-DEPENDENT MANNITOL DEHYDROGENASE"/>
    <property type="match status" value="1"/>
</dbReference>
<dbReference type="SMART" id="SM00355">
    <property type="entry name" value="ZnF_C2H2"/>
    <property type="match status" value="1"/>
</dbReference>
<keyword evidence="7" id="KW-1185">Reference proteome</keyword>
<dbReference type="GO" id="GO:0008270">
    <property type="term" value="F:zinc ion binding"/>
    <property type="evidence" value="ECO:0007669"/>
    <property type="project" value="UniProtKB-KW"/>
</dbReference>
<keyword evidence="1" id="KW-0521">NADP</keyword>
<comment type="similarity">
    <text evidence="3">Belongs to the short-chain dehydrogenases/reductases (SDR) family. SDR65C subfamily.</text>
</comment>
<evidence type="ECO:0000256" key="2">
    <source>
        <dbReference type="ARBA" id="ARBA00023002"/>
    </source>
</evidence>
<dbReference type="SUPFAM" id="SSF57667">
    <property type="entry name" value="beta-beta-alpha zinc fingers"/>
    <property type="match status" value="1"/>
</dbReference>
<dbReference type="PANTHER" id="PTHR42898">
    <property type="entry name" value="TROPINONE REDUCTASE"/>
    <property type="match status" value="1"/>
</dbReference>
<dbReference type="FunFam" id="3.40.50.720:FF:000084">
    <property type="entry name" value="Short-chain dehydrogenase reductase"/>
    <property type="match status" value="1"/>
</dbReference>
<dbReference type="InterPro" id="IPR045000">
    <property type="entry name" value="TR"/>
</dbReference>
<dbReference type="PRINTS" id="PR00081">
    <property type="entry name" value="GDHRDH"/>
</dbReference>
<feature type="domain" description="C2H2-type" evidence="5">
    <location>
        <begin position="54"/>
        <end position="81"/>
    </location>
</feature>
<organism evidence="6 7">
    <name type="scientific">Hevea brasiliensis</name>
    <name type="common">Para rubber tree</name>
    <name type="synonym">Siphonia brasiliensis</name>
    <dbReference type="NCBI Taxonomy" id="3981"/>
    <lineage>
        <taxon>Eukaryota</taxon>
        <taxon>Viridiplantae</taxon>
        <taxon>Streptophyta</taxon>
        <taxon>Embryophyta</taxon>
        <taxon>Tracheophyta</taxon>
        <taxon>Spermatophyta</taxon>
        <taxon>Magnoliopsida</taxon>
        <taxon>eudicotyledons</taxon>
        <taxon>Gunneridae</taxon>
        <taxon>Pentapetalae</taxon>
        <taxon>rosids</taxon>
        <taxon>fabids</taxon>
        <taxon>Malpighiales</taxon>
        <taxon>Euphorbiaceae</taxon>
        <taxon>Crotonoideae</taxon>
        <taxon>Micrandreae</taxon>
        <taxon>Hevea</taxon>
    </lineage>
</organism>
<name>A0A6A6N314_HEVBR</name>
<proteinExistence type="inferred from homology"/>
<dbReference type="InterPro" id="IPR002347">
    <property type="entry name" value="SDR_fam"/>
</dbReference>
<keyword evidence="4" id="KW-0479">Metal-binding</keyword>
<evidence type="ECO:0000256" key="4">
    <source>
        <dbReference type="PROSITE-ProRule" id="PRU00042"/>
    </source>
</evidence>
<sequence length="540" mass="59960">MEKAQCLMWMKRRQFLNSNFEVWKNLISYSWEEKAFAEDAPRTLGGCMWPPRSYSCSFCKREFRSAQALGGHMNVHRRDRARLKQSLIPQKDVLHHQYQNHTQNPLKSFDSRYPSEVCNLDYDLDPNPGFSIVASTLTSSRVSALSLQSDHTFMSPHPYSIIEEKHKVSDSLGVRLLEISHSKPQEVKNPREEDSTSLTHDDFVQTDFFKGFNSFISRNPPTGCYGDISCKRPKTNAFSMIKPRSSDRHTHQPEVIEPQSSSMEDIDLELRLGRPPKNRIMAKAESSFKEPRWSLQGMTALVSGGTRGIGNATVEELAGLGARVHTCSRNEAELNKCLKNGKPRVQSPGSSLKVGLVLELICFGGFCSRLSKAGLNPLMVNNVGTNIRKPSIEYSAEEFSKLVTTNFESAYHLCQLAHPLLKASGAGSIVFISSVAGLAHIGSGSIYGSTKGAINQLTKNLACEWAKDNIRTNCVAPCFSSDHVSLQLLGNKEFLDKIISRTPLQRVGEPKEVSSLVAFLCLPAASYITGQVISVDGERL</sequence>
<evidence type="ECO:0000256" key="1">
    <source>
        <dbReference type="ARBA" id="ARBA00022857"/>
    </source>
</evidence>
<dbReference type="AlphaFoldDB" id="A0A6A6N314"/>
<dbReference type="Gene3D" id="3.30.160.60">
    <property type="entry name" value="Classic Zinc Finger"/>
    <property type="match status" value="1"/>
</dbReference>